<dbReference type="GO" id="GO:0005737">
    <property type="term" value="C:cytoplasm"/>
    <property type="evidence" value="ECO:0007669"/>
    <property type="project" value="TreeGrafter"/>
</dbReference>
<feature type="compositionally biased region" description="Basic and acidic residues" evidence="1">
    <location>
        <begin position="17"/>
        <end position="55"/>
    </location>
</feature>
<dbReference type="AlphaFoldDB" id="A0A553NFF9"/>
<accession>A0A553NFF9</accession>
<proteinExistence type="predicted"/>
<dbReference type="Proteomes" id="UP000318571">
    <property type="component" value="Chromosome 10"/>
</dbReference>
<dbReference type="OMA" id="FRYEPIN"/>
<name>A0A553NFF9_TIGCA</name>
<evidence type="ECO:0000313" key="3">
    <source>
        <dbReference type="Proteomes" id="UP000318571"/>
    </source>
</evidence>
<comment type="caution">
    <text evidence="2">The sequence shown here is derived from an EMBL/GenBank/DDBJ whole genome shotgun (WGS) entry which is preliminary data.</text>
</comment>
<dbReference type="EMBL" id="VCGU01000458">
    <property type="protein sequence ID" value="TRY64184.1"/>
    <property type="molecule type" value="Genomic_DNA"/>
</dbReference>
<dbReference type="PANTHER" id="PTHR12289:SF41">
    <property type="entry name" value="FAILED AXON CONNECTIONS-RELATED"/>
    <property type="match status" value="1"/>
</dbReference>
<evidence type="ECO:0000256" key="1">
    <source>
        <dbReference type="SAM" id="MobiDB-lite"/>
    </source>
</evidence>
<keyword evidence="3" id="KW-1185">Reference proteome</keyword>
<dbReference type="PANTHER" id="PTHR12289">
    <property type="entry name" value="METAXIN RELATED"/>
    <property type="match status" value="1"/>
</dbReference>
<evidence type="ECO:0000313" key="2">
    <source>
        <dbReference type="EMBL" id="TRY64184.1"/>
    </source>
</evidence>
<feature type="region of interest" description="Disordered" evidence="1">
    <location>
        <begin position="1"/>
        <end position="69"/>
    </location>
</feature>
<protein>
    <submittedName>
        <fullName evidence="2">Uncharacterized protein</fullName>
    </submittedName>
</protein>
<organism evidence="2 3">
    <name type="scientific">Tigriopus californicus</name>
    <name type="common">Marine copepod</name>
    <dbReference type="NCBI Taxonomy" id="6832"/>
    <lineage>
        <taxon>Eukaryota</taxon>
        <taxon>Metazoa</taxon>
        <taxon>Ecdysozoa</taxon>
        <taxon>Arthropoda</taxon>
        <taxon>Crustacea</taxon>
        <taxon>Multicrustacea</taxon>
        <taxon>Hexanauplia</taxon>
        <taxon>Copepoda</taxon>
        <taxon>Harpacticoida</taxon>
        <taxon>Harpacticidae</taxon>
        <taxon>Tigriopus</taxon>
    </lineage>
</organism>
<gene>
    <name evidence="2" type="ORF">TCAL_08203</name>
</gene>
<dbReference type="InterPro" id="IPR050931">
    <property type="entry name" value="Mito_Protein_Transport_Metaxin"/>
</dbReference>
<sequence>MPGETAVETPQQPQSEVVEKKDIVEAEAKEAEASEKKDEEKKEKETADKAKADKAKKVKPPPPPPVHKKDFEKDVVYVYQFNRSPTVPSVSPYCLKLESWLKLQQIKYEVGLHLLTRQDEIITPSHP</sequence>
<reference evidence="2 3" key="1">
    <citation type="journal article" date="2018" name="Nat. Ecol. Evol.">
        <title>Genomic signatures of mitonuclear coevolution across populations of Tigriopus californicus.</title>
        <authorList>
            <person name="Barreto F.S."/>
            <person name="Watson E.T."/>
            <person name="Lima T.G."/>
            <person name="Willett C.S."/>
            <person name="Edmands S."/>
            <person name="Li W."/>
            <person name="Burton R.S."/>
        </authorList>
    </citation>
    <scope>NUCLEOTIDE SEQUENCE [LARGE SCALE GENOMIC DNA]</scope>
    <source>
        <strain evidence="2 3">San Diego</strain>
    </source>
</reference>